<dbReference type="Proteomes" id="UP001374535">
    <property type="component" value="Chromosome 10"/>
</dbReference>
<evidence type="ECO:0000313" key="2">
    <source>
        <dbReference type="Proteomes" id="UP001374535"/>
    </source>
</evidence>
<feature type="non-terminal residue" evidence="1">
    <location>
        <position position="101"/>
    </location>
</feature>
<dbReference type="AlphaFoldDB" id="A0AAQ3RJ89"/>
<sequence length="101" mass="11565">CTQSSTARTKFCFVHKVLLQEPSFVLYTKFYGRNQVLSTQGPLCELSKTSPNFHAPQAQINLWLKVLKYCLNLSMGKSFINFPNAKHRFISFLDITILASF</sequence>
<organism evidence="1 2">
    <name type="scientific">Vigna mungo</name>
    <name type="common">Black gram</name>
    <name type="synonym">Phaseolus mungo</name>
    <dbReference type="NCBI Taxonomy" id="3915"/>
    <lineage>
        <taxon>Eukaryota</taxon>
        <taxon>Viridiplantae</taxon>
        <taxon>Streptophyta</taxon>
        <taxon>Embryophyta</taxon>
        <taxon>Tracheophyta</taxon>
        <taxon>Spermatophyta</taxon>
        <taxon>Magnoliopsida</taxon>
        <taxon>eudicotyledons</taxon>
        <taxon>Gunneridae</taxon>
        <taxon>Pentapetalae</taxon>
        <taxon>rosids</taxon>
        <taxon>fabids</taxon>
        <taxon>Fabales</taxon>
        <taxon>Fabaceae</taxon>
        <taxon>Papilionoideae</taxon>
        <taxon>50 kb inversion clade</taxon>
        <taxon>NPAAA clade</taxon>
        <taxon>indigoferoid/millettioid clade</taxon>
        <taxon>Phaseoleae</taxon>
        <taxon>Vigna</taxon>
    </lineage>
</organism>
<gene>
    <name evidence="1" type="ORF">V8G54_033736</name>
</gene>
<proteinExistence type="predicted"/>
<keyword evidence="2" id="KW-1185">Reference proteome</keyword>
<accession>A0AAQ3RJ89</accession>
<dbReference type="EMBL" id="CP144691">
    <property type="protein sequence ID" value="WVY94648.1"/>
    <property type="molecule type" value="Genomic_DNA"/>
</dbReference>
<name>A0AAQ3RJ89_VIGMU</name>
<evidence type="ECO:0000313" key="1">
    <source>
        <dbReference type="EMBL" id="WVY94648.1"/>
    </source>
</evidence>
<protein>
    <submittedName>
        <fullName evidence="1">Uncharacterized protein</fullName>
    </submittedName>
</protein>
<reference evidence="1 2" key="1">
    <citation type="journal article" date="2023" name="Life. Sci Alliance">
        <title>Evolutionary insights into 3D genome organization and epigenetic landscape of Vigna mungo.</title>
        <authorList>
            <person name="Junaid A."/>
            <person name="Singh B."/>
            <person name="Bhatia S."/>
        </authorList>
    </citation>
    <scope>NUCLEOTIDE SEQUENCE [LARGE SCALE GENOMIC DNA]</scope>
    <source>
        <strain evidence="1">Urdbean</strain>
    </source>
</reference>